<feature type="region of interest" description="Disordered" evidence="1">
    <location>
        <begin position="495"/>
        <end position="525"/>
    </location>
</feature>
<accession>A0AA97NZN7</accession>
<reference evidence="2" key="1">
    <citation type="journal article" date="2012" name="PLoS Genet.">
        <title>Comparative analysis of the genomes of two field isolates of the rice blast fungus Magnaporthe oryzae.</title>
        <authorList>
            <person name="Xue M."/>
            <person name="Yang J."/>
            <person name="Li Z."/>
            <person name="Hu S."/>
            <person name="Yao N."/>
            <person name="Dean R.A."/>
            <person name="Zhao W."/>
            <person name="Shen M."/>
            <person name="Zhang H."/>
            <person name="Li C."/>
            <person name="Liu L."/>
            <person name="Cao L."/>
            <person name="Xu X."/>
            <person name="Xing Y."/>
            <person name="Hsiang T."/>
            <person name="Zhang Z."/>
            <person name="Xu J.R."/>
            <person name="Peng Y.L."/>
        </authorList>
    </citation>
    <scope>NUCLEOTIDE SEQUENCE</scope>
    <source>
        <strain evidence="2">Y34</strain>
    </source>
</reference>
<name>A0AA97NZN7_PYRO3</name>
<evidence type="ECO:0000256" key="1">
    <source>
        <dbReference type="SAM" id="MobiDB-lite"/>
    </source>
</evidence>
<dbReference type="Proteomes" id="UP000011086">
    <property type="component" value="Unassembled WGS sequence"/>
</dbReference>
<proteinExistence type="predicted"/>
<gene>
    <name evidence="2" type="ORF">OOU_Y34scaffold00507g3</name>
</gene>
<feature type="compositionally biased region" description="Polar residues" evidence="1">
    <location>
        <begin position="515"/>
        <end position="525"/>
    </location>
</feature>
<protein>
    <submittedName>
        <fullName evidence="2">Uncharacterized protein</fullName>
    </submittedName>
</protein>
<evidence type="ECO:0000313" key="2">
    <source>
        <dbReference type="EMBL" id="ELQ39306.1"/>
    </source>
</evidence>
<sequence>MVSHIRRRDMPSSIPYDPSLVLANIVGNDALKLVQQISALQAPVDACQEQLNSLLATKRSMQMTCSELSNIGVETSKIKKSIKALDHKIEAAAADYIEEKMEAEEKIQPLRATIRSVHVEMETPVDYVKTQIKSMPLASDSISMDVQYFANDSNSEQASSLASSVSSYISGAASVLGNDKAAQMSRAAASQVSDQVSKHSIAGTLVISVSCTHKNAAVLAPLVLNVDKGIKVWNHLFKDDPIIPTSTSNMLQTAQRGASGKEDGNRFSIISGMTFGSSFVGMVHILNTSSTAVGERADTKLSTLQAQFKEQLVDAGWLAHWSGGFGVNESMASSVKSLLSSQNIDSHATMICMGVIPSIVASEVQLGVDKFATFDPKSSLEALSAIQNASVADQDTVKQAADAARTGAQLLSMKNSEMKAALSALAEIDDGKNKVIDVNSMMTALEDYLKKAAEGTSGVPINYYLKEIDKSMLAEMWVAKYYPGKYLSISYDDASPSGPAGGASAGGSSEAPASNQEANSNEESY</sequence>
<dbReference type="EMBL" id="JH793825">
    <property type="protein sequence ID" value="ELQ39306.1"/>
    <property type="molecule type" value="Genomic_DNA"/>
</dbReference>
<organism evidence="2">
    <name type="scientific">Pyricularia oryzae (strain Y34)</name>
    <name type="common">Rice blast fungus</name>
    <name type="synonym">Magnaporthe oryzae</name>
    <dbReference type="NCBI Taxonomy" id="1143189"/>
    <lineage>
        <taxon>Eukaryota</taxon>
        <taxon>Fungi</taxon>
        <taxon>Dikarya</taxon>
        <taxon>Ascomycota</taxon>
        <taxon>Pezizomycotina</taxon>
        <taxon>Sordariomycetes</taxon>
        <taxon>Sordariomycetidae</taxon>
        <taxon>Magnaporthales</taxon>
        <taxon>Pyriculariaceae</taxon>
        <taxon>Pyricularia</taxon>
    </lineage>
</organism>
<dbReference type="AlphaFoldDB" id="A0AA97NZN7"/>